<dbReference type="EMBL" id="LN609302">
    <property type="protein sequence ID" value="CEF55980.1"/>
    <property type="molecule type" value="Genomic_DNA"/>
</dbReference>
<evidence type="ECO:0000256" key="5">
    <source>
        <dbReference type="RuleBase" id="RU363032"/>
    </source>
</evidence>
<sequence>MSDRQQEFPFSPELCSSLPAACRKQNGSWLVGLVVFSVILLCAAWLPSGGSPHVGSAAAVLPLELIYLPDYAFQTMGRMVAGLLLSLLSALLCVAFIFRSRWGAKCLLPLLDVGQSFPVLAIPPLVLPFFQHQMPAQSGCAEVVVVLTIWCSQFWGMVQVLCQRFYGVPAELEDVVCCFGLTSWQKFWQLEVPFAIPALVRKTMLSMGGSWFAALYAESTVLDGHNWLFAGIGSYVRQAVSDRNVVALLASLLSMLVVIALFDQLLFRPLSAWAVRFQPSKVGEPHLAEPWFLKLLRRTRVFRLIVLFCVETGRRLSRLPLGERYGQDRKIDLVSKYDWIWLGLGLLFVGVAGTLAWQHLHAVYGFPVIFAVVLSDSMTALRVFVLVGLVSFLWIPLGVWLGLKSSYAGHVQRLVQYCSVIPANLFFPLWAAGLMCCPLVSSVWQAPLIVLGAQWYIALGVLAGVSAYPSDLLEAARNLNVRRSLWWRKVLLPGILPYYLAGLVAATSSAWNAAIAAEWLVWGQTTLKLNGIGSFVASTAAKGDVSAVALGAVAMCLFMMLLNAFLWRPLSDYVSRRLKLN</sequence>
<comment type="similarity">
    <text evidence="5">Belongs to the binding-protein-dependent transport system permease family.</text>
</comment>
<keyword evidence="10" id="KW-1185">Reference proteome</keyword>
<name>A0A0U5F487_9PROT</name>
<feature type="domain" description="ABC transmembrane type-1" evidence="6">
    <location>
        <begin position="72"/>
        <end position="267"/>
    </location>
</feature>
<gene>
    <name evidence="7" type="ORF">AGA_1719</name>
    <name evidence="8" type="ORF">GOB80_00415</name>
</gene>
<feature type="transmembrane region" description="Helical" evidence="5">
    <location>
        <begin position="490"/>
        <end position="511"/>
    </location>
</feature>
<feature type="transmembrane region" description="Helical" evidence="5">
    <location>
        <begin position="380"/>
        <end position="402"/>
    </location>
</feature>
<keyword evidence="2 5" id="KW-0812">Transmembrane</keyword>
<keyword evidence="3 5" id="KW-1133">Transmembrane helix</keyword>
<evidence type="ECO:0000259" key="6">
    <source>
        <dbReference type="PROSITE" id="PS50928"/>
    </source>
</evidence>
<dbReference type="Pfam" id="PF00528">
    <property type="entry name" value="BPD_transp_1"/>
    <property type="match status" value="2"/>
</dbReference>
<dbReference type="SUPFAM" id="SSF161098">
    <property type="entry name" value="MetI-like"/>
    <property type="match status" value="2"/>
</dbReference>
<evidence type="ECO:0000256" key="3">
    <source>
        <dbReference type="ARBA" id="ARBA00022989"/>
    </source>
</evidence>
<dbReference type="Gene3D" id="1.10.3720.10">
    <property type="entry name" value="MetI-like"/>
    <property type="match status" value="2"/>
</dbReference>
<reference evidence="7" key="1">
    <citation type="submission" date="2014-09" db="EMBL/GenBank/DDBJ databases">
        <authorList>
            <person name="Magalhaes I.L.F."/>
            <person name="Oliveira U."/>
            <person name="Santos F.R."/>
            <person name="Vidigal T.H.D.A."/>
            <person name="Brescovit A.D."/>
            <person name="Santos A.J."/>
        </authorList>
    </citation>
    <scope>NUCLEOTIDE SEQUENCE</scope>
    <source>
        <strain evidence="7">LMG 23848T</strain>
    </source>
</reference>
<feature type="transmembrane region" description="Helical" evidence="5">
    <location>
        <begin position="27"/>
        <end position="46"/>
    </location>
</feature>
<feature type="transmembrane region" description="Helical" evidence="5">
    <location>
        <begin position="545"/>
        <end position="567"/>
    </location>
</feature>
<keyword evidence="5" id="KW-0813">Transport</keyword>
<feature type="transmembrane region" description="Helical" evidence="5">
    <location>
        <begin position="79"/>
        <end position="98"/>
    </location>
</feature>
<feature type="domain" description="ABC transmembrane type-1" evidence="6">
    <location>
        <begin position="380"/>
        <end position="566"/>
    </location>
</feature>
<dbReference type="InterPro" id="IPR000515">
    <property type="entry name" value="MetI-like"/>
</dbReference>
<proteinExistence type="inferred from homology"/>
<dbReference type="AlphaFoldDB" id="A0A0U5F487"/>
<evidence type="ECO:0000313" key="7">
    <source>
        <dbReference type="EMBL" id="CEF55980.1"/>
    </source>
</evidence>
<dbReference type="PANTHER" id="PTHR42744:SF1">
    <property type="entry name" value="BINDING-PROTEIN-DEPENDENT TRANSPORT SYSTEMS INNER MEMBRANE COMPONENT"/>
    <property type="match status" value="1"/>
</dbReference>
<keyword evidence="4 5" id="KW-0472">Membrane</keyword>
<dbReference type="PANTHER" id="PTHR42744">
    <property type="entry name" value="BINDING-PROTEIN-DEPENDENT TRANSPORT SYSTEMS INNER MEMBRANE COMPONENT"/>
    <property type="match status" value="1"/>
</dbReference>
<protein>
    <submittedName>
        <fullName evidence="8">ABC transporter permease subunit</fullName>
    </submittedName>
    <submittedName>
        <fullName evidence="7">ABC transporter, permease protein</fullName>
    </submittedName>
</protein>
<comment type="subcellular location">
    <subcellularLocation>
        <location evidence="1 5">Cell membrane</location>
        <topology evidence="1 5">Multi-pass membrane protein</topology>
    </subcellularLocation>
</comment>
<dbReference type="GO" id="GO:0055085">
    <property type="term" value="P:transmembrane transport"/>
    <property type="evidence" value="ECO:0007669"/>
    <property type="project" value="InterPro"/>
</dbReference>
<dbReference type="CDD" id="cd06261">
    <property type="entry name" value="TM_PBP2"/>
    <property type="match status" value="1"/>
</dbReference>
<evidence type="ECO:0000256" key="2">
    <source>
        <dbReference type="ARBA" id="ARBA00022692"/>
    </source>
</evidence>
<reference evidence="8 10" key="3">
    <citation type="journal article" date="2020" name="Int. J. Syst. Evol. Microbiol.">
        <title>Novel acetic acid bacteria from cider fermentations: Acetobacter conturbans sp. nov. and Acetobacter fallax sp. nov.</title>
        <authorList>
            <person name="Sombolestani A.S."/>
            <person name="Cleenwerck I."/>
            <person name="Cnockaert M."/>
            <person name="Borremans W."/>
            <person name="Wieme A.D."/>
            <person name="De Vuyst L."/>
            <person name="Vandamme P."/>
        </authorList>
    </citation>
    <scope>NUCLEOTIDE SEQUENCE [LARGE SCALE GENOMIC DNA]</scope>
    <source>
        <strain evidence="8 10">LMG 23848</strain>
    </source>
</reference>
<dbReference type="GO" id="GO:0005886">
    <property type="term" value="C:plasma membrane"/>
    <property type="evidence" value="ECO:0007669"/>
    <property type="project" value="UniProtKB-SubCell"/>
</dbReference>
<dbReference type="OrthoDB" id="9806809at2"/>
<evidence type="ECO:0000313" key="9">
    <source>
        <dbReference type="Proteomes" id="UP000068250"/>
    </source>
</evidence>
<dbReference type="PATRIC" id="fig|431306.5.peg.1756"/>
<feature type="transmembrane region" description="Helical" evidence="5">
    <location>
        <begin position="245"/>
        <end position="267"/>
    </location>
</feature>
<dbReference type="Proteomes" id="UP000657200">
    <property type="component" value="Unassembled WGS sequence"/>
</dbReference>
<feature type="transmembrane region" description="Helical" evidence="5">
    <location>
        <begin position="447"/>
        <end position="469"/>
    </location>
</feature>
<dbReference type="PROSITE" id="PS50928">
    <property type="entry name" value="ABC_TM1"/>
    <property type="match status" value="2"/>
</dbReference>
<dbReference type="RefSeq" id="WP_059023784.1">
    <property type="nucleotide sequence ID" value="NZ_LN609302.1"/>
</dbReference>
<dbReference type="EMBL" id="WOTE01000001">
    <property type="protein sequence ID" value="NHO38157.1"/>
    <property type="molecule type" value="Genomic_DNA"/>
</dbReference>
<feature type="transmembrane region" description="Helical" evidence="5">
    <location>
        <begin position="338"/>
        <end position="360"/>
    </location>
</feature>
<reference evidence="9" key="2">
    <citation type="submission" date="2014-09" db="EMBL/GenBank/DDBJ databases">
        <authorList>
            <person name="Illeghems K.G."/>
        </authorList>
    </citation>
    <scope>NUCLEOTIDE SEQUENCE [LARGE SCALE GENOMIC DNA]</scope>
    <source>
        <strain evidence="9">LMG 23848T</strain>
    </source>
</reference>
<dbReference type="Proteomes" id="UP000068250">
    <property type="component" value="Chromosome I"/>
</dbReference>
<accession>A0A0U5F487</accession>
<dbReference type="STRING" id="431306.AGA_1719"/>
<evidence type="ECO:0000313" key="8">
    <source>
        <dbReference type="EMBL" id="NHO38157.1"/>
    </source>
</evidence>
<dbReference type="InterPro" id="IPR035906">
    <property type="entry name" value="MetI-like_sf"/>
</dbReference>
<evidence type="ECO:0000256" key="1">
    <source>
        <dbReference type="ARBA" id="ARBA00004651"/>
    </source>
</evidence>
<organism evidence="7 9">
    <name type="scientific">Acetobacter ghanensis</name>
    <dbReference type="NCBI Taxonomy" id="431306"/>
    <lineage>
        <taxon>Bacteria</taxon>
        <taxon>Pseudomonadati</taxon>
        <taxon>Pseudomonadota</taxon>
        <taxon>Alphaproteobacteria</taxon>
        <taxon>Acetobacterales</taxon>
        <taxon>Acetobacteraceae</taxon>
        <taxon>Acetobacter</taxon>
    </lineage>
</organism>
<evidence type="ECO:0000313" key="10">
    <source>
        <dbReference type="Proteomes" id="UP000657200"/>
    </source>
</evidence>
<evidence type="ECO:0000256" key="4">
    <source>
        <dbReference type="ARBA" id="ARBA00023136"/>
    </source>
</evidence>
<feature type="transmembrane region" description="Helical" evidence="5">
    <location>
        <begin position="414"/>
        <end position="441"/>
    </location>
</feature>